<name>A0AA38XH62_9EURO</name>
<feature type="region of interest" description="Disordered" evidence="1">
    <location>
        <begin position="344"/>
        <end position="444"/>
    </location>
</feature>
<feature type="compositionally biased region" description="Polar residues" evidence="1">
    <location>
        <begin position="403"/>
        <end position="431"/>
    </location>
</feature>
<dbReference type="Proteomes" id="UP001172673">
    <property type="component" value="Unassembled WGS sequence"/>
</dbReference>
<comment type="caution">
    <text evidence="2">The sequence shown here is derived from an EMBL/GenBank/DDBJ whole genome shotgun (WGS) entry which is preliminary data.</text>
</comment>
<evidence type="ECO:0000313" key="2">
    <source>
        <dbReference type="EMBL" id="KAJ9613403.1"/>
    </source>
</evidence>
<dbReference type="AlphaFoldDB" id="A0AA38XH62"/>
<accession>A0AA38XH62</accession>
<evidence type="ECO:0000256" key="1">
    <source>
        <dbReference type="SAM" id="MobiDB-lite"/>
    </source>
</evidence>
<feature type="region of interest" description="Disordered" evidence="1">
    <location>
        <begin position="40"/>
        <end position="70"/>
    </location>
</feature>
<feature type="compositionally biased region" description="Polar residues" evidence="1">
    <location>
        <begin position="46"/>
        <end position="62"/>
    </location>
</feature>
<reference evidence="2" key="1">
    <citation type="submission" date="2022-10" db="EMBL/GenBank/DDBJ databases">
        <title>Culturing micro-colonial fungi from biological soil crusts in the Mojave desert and describing Neophaeococcomyces mojavensis, and introducing the new genera and species Taxawa tesnikishii.</title>
        <authorList>
            <person name="Kurbessoian T."/>
            <person name="Stajich J.E."/>
        </authorList>
    </citation>
    <scope>NUCLEOTIDE SEQUENCE</scope>
    <source>
        <strain evidence="2">TK_41</strain>
    </source>
</reference>
<feature type="compositionally biased region" description="Basic and acidic residues" evidence="1">
    <location>
        <begin position="385"/>
        <end position="397"/>
    </location>
</feature>
<protein>
    <submittedName>
        <fullName evidence="2">Uncharacterized protein</fullName>
    </submittedName>
</protein>
<organism evidence="2 3">
    <name type="scientific">Cladophialophora chaetospira</name>
    <dbReference type="NCBI Taxonomy" id="386627"/>
    <lineage>
        <taxon>Eukaryota</taxon>
        <taxon>Fungi</taxon>
        <taxon>Dikarya</taxon>
        <taxon>Ascomycota</taxon>
        <taxon>Pezizomycotina</taxon>
        <taxon>Eurotiomycetes</taxon>
        <taxon>Chaetothyriomycetidae</taxon>
        <taxon>Chaetothyriales</taxon>
        <taxon>Herpotrichiellaceae</taxon>
        <taxon>Cladophialophora</taxon>
    </lineage>
</organism>
<keyword evidence="3" id="KW-1185">Reference proteome</keyword>
<gene>
    <name evidence="2" type="ORF">H2200_003345</name>
</gene>
<sequence length="444" mass="48937">MNAPTVECGQFPDLGHAVTRVSADDPEALASPMPASLVIVRFPPSDSGNGSTQPLTGSTAQSRSRDAQDRAAYSLERVKRLQQLQTATQETLDDTEKSLGYITKEVAGFEESKRQKEHLVAECKKVIGDRAQQIKQEEDFLLATQMEIKETEELVRREKSQEDSDAGSKQQAKVVNVAPARTALMLDSMAKMSDGEFYYLLQRACLARNVSSMTDDCRYYAITGTTANTTAATAMANTLTNVTPSDVARTATPQSPEQRAEAVPQACLFPGEDEDWIMNAQGRHSKVKRRIRALEDKAESLGVRNTIMNTQVTDLQNQRIREEKQLERIKKQREAAERRLENALKKVSDKAGPAAPEDTADTLVPTVVGAGVHTVNGGTPRQKRKAIEMESPEHNEPEETEDTNNAKQASISHKQPSNPSNHDNIMTQTPRANKKPKMSLLPAN</sequence>
<evidence type="ECO:0000313" key="3">
    <source>
        <dbReference type="Proteomes" id="UP001172673"/>
    </source>
</evidence>
<dbReference type="EMBL" id="JAPDRK010000004">
    <property type="protein sequence ID" value="KAJ9613403.1"/>
    <property type="molecule type" value="Genomic_DNA"/>
</dbReference>
<proteinExistence type="predicted"/>